<dbReference type="InterPro" id="IPR029044">
    <property type="entry name" value="Nucleotide-diphossugar_trans"/>
</dbReference>
<dbReference type="PANTHER" id="PTHR32385">
    <property type="entry name" value="MANNOSYL PHOSPHORYLINOSITOL CERAMIDE SYNTHASE"/>
    <property type="match status" value="1"/>
</dbReference>
<gene>
    <name evidence="2" type="ORF">C9374_000699</name>
</gene>
<dbReference type="RefSeq" id="XP_044552527.1">
    <property type="nucleotide sequence ID" value="XM_044696910.1"/>
</dbReference>
<dbReference type="PANTHER" id="PTHR32385:SF15">
    <property type="entry name" value="INOSITOL PHOSPHOCERAMIDE MANNOSYLTRANSFERASE 1"/>
    <property type="match status" value="1"/>
</dbReference>
<sequence length="324" mass="37326">MKWLLLSLAGVMSILMCWMVLISIRWAPRRSSPQIVQYKPYSLVKCPVVISETERREYVESSSKEIPKIIYQSYIPNSEEELSDSMKQAMNSFKVLNPDYSHKYFGDDAALQILIDNFGNDSDEVFAFRNLIPGAFKIDFWRYAMLWLFGGFYADADMMLLEPFEKWISPNSTFVIPLEKIGFGFHNGFIGSVPKHPILRIAMDMVIYNVKTKFLPRVPNKIIPAVHADLAVSGPILLGKVMNRYINEPDEVKHNIPLLRSKNVQVIGFCANNKNDDDTYYTVSLSQECTGTKLAKVKFEQFQKEHATKTESYTKLFQERKVFL</sequence>
<dbReference type="Proteomes" id="UP000816034">
    <property type="component" value="Unassembled WGS sequence"/>
</dbReference>
<dbReference type="AlphaFoldDB" id="A0AA88GTE5"/>
<dbReference type="InterPro" id="IPR007577">
    <property type="entry name" value="GlycoTrfase_DXD_sugar-bd_CS"/>
</dbReference>
<dbReference type="GO" id="GO:0000030">
    <property type="term" value="F:mannosyltransferase activity"/>
    <property type="evidence" value="ECO:0007669"/>
    <property type="project" value="TreeGrafter"/>
</dbReference>
<keyword evidence="3" id="KW-1185">Reference proteome</keyword>
<dbReference type="InterPro" id="IPR051706">
    <property type="entry name" value="Glycosyltransferase_domain"/>
</dbReference>
<evidence type="ECO:0000313" key="2">
    <source>
        <dbReference type="EMBL" id="KAG2388535.1"/>
    </source>
</evidence>
<evidence type="ECO:0000313" key="3">
    <source>
        <dbReference type="Proteomes" id="UP000816034"/>
    </source>
</evidence>
<dbReference type="GeneID" id="68093161"/>
<dbReference type="GO" id="GO:0051999">
    <property type="term" value="P:mannosyl-inositol phosphorylceramide biosynthetic process"/>
    <property type="evidence" value="ECO:0007669"/>
    <property type="project" value="TreeGrafter"/>
</dbReference>
<dbReference type="GO" id="GO:0016020">
    <property type="term" value="C:membrane"/>
    <property type="evidence" value="ECO:0007669"/>
    <property type="project" value="GOC"/>
</dbReference>
<dbReference type="Pfam" id="PF04488">
    <property type="entry name" value="Gly_transf_sug"/>
    <property type="match status" value="1"/>
</dbReference>
<reference evidence="2 3" key="1">
    <citation type="journal article" date="2018" name="BMC Genomics">
        <title>The genome of Naegleria lovaniensis, the basis for a comparative approach to unravel pathogenicity factors of the human pathogenic amoeba N. fowleri.</title>
        <authorList>
            <person name="Liechti N."/>
            <person name="Schurch N."/>
            <person name="Bruggmann R."/>
            <person name="Wittwer M."/>
        </authorList>
    </citation>
    <scope>NUCLEOTIDE SEQUENCE [LARGE SCALE GENOMIC DNA]</scope>
    <source>
        <strain evidence="2 3">ATCC 30569</strain>
    </source>
</reference>
<accession>A0AA88GTE5</accession>
<comment type="caution">
    <text evidence="2">The sequence shown here is derived from an EMBL/GenBank/DDBJ whole genome shotgun (WGS) entry which is preliminary data.</text>
</comment>
<keyword evidence="1" id="KW-0808">Transferase</keyword>
<protein>
    <submittedName>
        <fullName evidence="2">Uncharacterized protein</fullName>
    </submittedName>
</protein>
<organism evidence="2 3">
    <name type="scientific">Naegleria lovaniensis</name>
    <name type="common">Amoeba</name>
    <dbReference type="NCBI Taxonomy" id="51637"/>
    <lineage>
        <taxon>Eukaryota</taxon>
        <taxon>Discoba</taxon>
        <taxon>Heterolobosea</taxon>
        <taxon>Tetramitia</taxon>
        <taxon>Eutetramitia</taxon>
        <taxon>Vahlkampfiidae</taxon>
        <taxon>Naegleria</taxon>
    </lineage>
</organism>
<dbReference type="SUPFAM" id="SSF53448">
    <property type="entry name" value="Nucleotide-diphospho-sugar transferases"/>
    <property type="match status" value="1"/>
</dbReference>
<proteinExistence type="predicted"/>
<name>A0AA88GTE5_NAELO</name>
<dbReference type="Gene3D" id="3.90.550.20">
    <property type="match status" value="1"/>
</dbReference>
<dbReference type="EMBL" id="PYSW02000010">
    <property type="protein sequence ID" value="KAG2388535.1"/>
    <property type="molecule type" value="Genomic_DNA"/>
</dbReference>
<evidence type="ECO:0000256" key="1">
    <source>
        <dbReference type="ARBA" id="ARBA00022679"/>
    </source>
</evidence>